<name>A0ABS3TYH1_9ACTN</name>
<keyword evidence="1" id="KW-0812">Transmembrane</keyword>
<dbReference type="EMBL" id="JAGFNP010000001">
    <property type="protein sequence ID" value="MBO3731549.1"/>
    <property type="molecule type" value="Genomic_DNA"/>
</dbReference>
<evidence type="ECO:0008006" key="4">
    <source>
        <dbReference type="Google" id="ProtNLM"/>
    </source>
</evidence>
<reference evidence="2 3" key="1">
    <citation type="submission" date="2021-03" db="EMBL/GenBank/DDBJ databases">
        <title>Glycomyces sp. nov., a novel actinomycete isolated from soil.</title>
        <authorList>
            <person name="Yang X."/>
            <person name="Xu X."/>
        </authorList>
    </citation>
    <scope>NUCLEOTIDE SEQUENCE [LARGE SCALE GENOMIC DNA]</scope>
    <source>
        <strain evidence="2 3">NEAU-S30</strain>
    </source>
</reference>
<feature type="transmembrane region" description="Helical" evidence="1">
    <location>
        <begin position="31"/>
        <end position="51"/>
    </location>
</feature>
<sequence length="82" mass="8689">MVAGIALGVIVAVPNAALAAAALRGSARCGPLSILAGVLVVGWIVVEVAFIREFSFFQPFYAALGLSQVWWGWRIGRSDTRT</sequence>
<organism evidence="2 3">
    <name type="scientific">Glycomyces niveus</name>
    <dbReference type="NCBI Taxonomy" id="2820287"/>
    <lineage>
        <taxon>Bacteria</taxon>
        <taxon>Bacillati</taxon>
        <taxon>Actinomycetota</taxon>
        <taxon>Actinomycetes</taxon>
        <taxon>Glycomycetales</taxon>
        <taxon>Glycomycetaceae</taxon>
        <taxon>Glycomyces</taxon>
    </lineage>
</organism>
<keyword evidence="3" id="KW-1185">Reference proteome</keyword>
<protein>
    <recommendedName>
        <fullName evidence="4">DUF4386 domain-containing protein</fullName>
    </recommendedName>
</protein>
<proteinExistence type="predicted"/>
<evidence type="ECO:0000313" key="2">
    <source>
        <dbReference type="EMBL" id="MBO3731549.1"/>
    </source>
</evidence>
<evidence type="ECO:0000256" key="1">
    <source>
        <dbReference type="SAM" id="Phobius"/>
    </source>
</evidence>
<keyword evidence="1" id="KW-1133">Transmembrane helix</keyword>
<dbReference type="Proteomes" id="UP000681341">
    <property type="component" value="Unassembled WGS sequence"/>
</dbReference>
<comment type="caution">
    <text evidence="2">The sequence shown here is derived from an EMBL/GenBank/DDBJ whole genome shotgun (WGS) entry which is preliminary data.</text>
</comment>
<evidence type="ECO:0000313" key="3">
    <source>
        <dbReference type="Proteomes" id="UP000681341"/>
    </source>
</evidence>
<accession>A0ABS3TYH1</accession>
<keyword evidence="1" id="KW-0472">Membrane</keyword>
<gene>
    <name evidence="2" type="ORF">J5V16_01870</name>
</gene>